<name>A0A9P4YAD3_CRYP1</name>
<gene>
    <name evidence="3" type="ORF">M406DRAFT_249494</name>
</gene>
<proteinExistence type="predicted"/>
<dbReference type="EMBL" id="MU032345">
    <property type="protein sequence ID" value="KAF3769212.1"/>
    <property type="molecule type" value="Genomic_DNA"/>
</dbReference>
<dbReference type="InterPro" id="IPR043128">
    <property type="entry name" value="Rev_trsase/Diguanyl_cyclase"/>
</dbReference>
<sequence>LYALSAAELEMLRKYLEKMLIREWIRFLTSSASILILFVLKKEGKLCLCMNYRALNQIICKNCIPLPLIAEILNRLSYA</sequence>
<reference evidence="3" key="1">
    <citation type="journal article" date="2020" name="Phytopathology">
        <title>Genome sequence of the chestnut blight fungus Cryphonectria parasitica EP155: A fundamental resource for an archetypical invasive plant pathogen.</title>
        <authorList>
            <person name="Crouch J.A."/>
            <person name="Dawe A."/>
            <person name="Aerts A."/>
            <person name="Barry K."/>
            <person name="Churchill A.C.L."/>
            <person name="Grimwood J."/>
            <person name="Hillman B."/>
            <person name="Milgroom M.G."/>
            <person name="Pangilinan J."/>
            <person name="Smith M."/>
            <person name="Salamov A."/>
            <person name="Schmutz J."/>
            <person name="Yadav J."/>
            <person name="Grigoriev I.V."/>
            <person name="Nuss D."/>
        </authorList>
    </citation>
    <scope>NUCLEOTIDE SEQUENCE</scope>
    <source>
        <strain evidence="3">EP155</strain>
    </source>
</reference>
<dbReference type="RefSeq" id="XP_040780173.1">
    <property type="nucleotide sequence ID" value="XM_040916613.1"/>
</dbReference>
<dbReference type="AlphaFoldDB" id="A0A9P4YAD3"/>
<dbReference type="PANTHER" id="PTHR24559">
    <property type="entry name" value="TRANSPOSON TY3-I GAG-POL POLYPROTEIN"/>
    <property type="match status" value="1"/>
</dbReference>
<dbReference type="Gene3D" id="3.10.10.10">
    <property type="entry name" value="HIV Type 1 Reverse Transcriptase, subunit A, domain 1"/>
    <property type="match status" value="1"/>
</dbReference>
<dbReference type="InterPro" id="IPR043502">
    <property type="entry name" value="DNA/RNA_pol_sf"/>
</dbReference>
<comment type="caution">
    <text evidence="3">The sequence shown here is derived from an EMBL/GenBank/DDBJ whole genome shotgun (WGS) entry which is preliminary data.</text>
</comment>
<keyword evidence="2" id="KW-0496">Mitochondrion</keyword>
<accession>A0A9P4YAD3</accession>
<dbReference type="Gene3D" id="3.30.70.270">
    <property type="match status" value="1"/>
</dbReference>
<protein>
    <submittedName>
        <fullName evidence="3">Uncharacterized protein</fullName>
    </submittedName>
</protein>
<dbReference type="InterPro" id="IPR053134">
    <property type="entry name" value="RNA-dir_DNA_polymerase"/>
</dbReference>
<comment type="subcellular location">
    <subcellularLocation>
        <location evidence="1">Mitochondrion</location>
    </subcellularLocation>
</comment>
<evidence type="ECO:0000256" key="1">
    <source>
        <dbReference type="ARBA" id="ARBA00004173"/>
    </source>
</evidence>
<dbReference type="GeneID" id="63833742"/>
<evidence type="ECO:0000256" key="2">
    <source>
        <dbReference type="ARBA" id="ARBA00023128"/>
    </source>
</evidence>
<evidence type="ECO:0000313" key="3">
    <source>
        <dbReference type="EMBL" id="KAF3769212.1"/>
    </source>
</evidence>
<evidence type="ECO:0000313" key="4">
    <source>
        <dbReference type="Proteomes" id="UP000803844"/>
    </source>
</evidence>
<dbReference type="OrthoDB" id="5152741at2759"/>
<dbReference type="SUPFAM" id="SSF56672">
    <property type="entry name" value="DNA/RNA polymerases"/>
    <property type="match status" value="1"/>
</dbReference>
<organism evidence="3 4">
    <name type="scientific">Cryphonectria parasitica (strain ATCC 38755 / EP155)</name>
    <dbReference type="NCBI Taxonomy" id="660469"/>
    <lineage>
        <taxon>Eukaryota</taxon>
        <taxon>Fungi</taxon>
        <taxon>Dikarya</taxon>
        <taxon>Ascomycota</taxon>
        <taxon>Pezizomycotina</taxon>
        <taxon>Sordariomycetes</taxon>
        <taxon>Sordariomycetidae</taxon>
        <taxon>Diaporthales</taxon>
        <taxon>Cryphonectriaceae</taxon>
        <taxon>Cryphonectria-Endothia species complex</taxon>
        <taxon>Cryphonectria</taxon>
    </lineage>
</organism>
<keyword evidence="4" id="KW-1185">Reference proteome</keyword>
<dbReference type="PANTHER" id="PTHR24559:SF444">
    <property type="entry name" value="REVERSE TRANSCRIPTASE DOMAIN-CONTAINING PROTEIN"/>
    <property type="match status" value="1"/>
</dbReference>
<dbReference type="GO" id="GO:0005739">
    <property type="term" value="C:mitochondrion"/>
    <property type="evidence" value="ECO:0007669"/>
    <property type="project" value="UniProtKB-SubCell"/>
</dbReference>
<feature type="non-terminal residue" evidence="3">
    <location>
        <position position="1"/>
    </location>
</feature>
<dbReference type="Proteomes" id="UP000803844">
    <property type="component" value="Unassembled WGS sequence"/>
</dbReference>